<dbReference type="RefSeq" id="WP_169381426.1">
    <property type="nucleotide sequence ID" value="NZ_JAAXLA010000017.1"/>
</dbReference>
<reference evidence="1 2" key="1">
    <citation type="submission" date="2020-04" db="EMBL/GenBank/DDBJ databases">
        <authorList>
            <person name="Klaysubun C."/>
            <person name="Duangmal K."/>
            <person name="Lipun K."/>
        </authorList>
    </citation>
    <scope>NUCLEOTIDE SEQUENCE [LARGE SCALE GENOMIC DNA]</scope>
    <source>
        <strain evidence="1 2">K10HN5</strain>
    </source>
</reference>
<protein>
    <recommendedName>
        <fullName evidence="3">N-6 DNA methylase</fullName>
    </recommendedName>
</protein>
<organism evidence="1 2">
    <name type="scientific">Pseudonocardia acidicola</name>
    <dbReference type="NCBI Taxonomy" id="2724939"/>
    <lineage>
        <taxon>Bacteria</taxon>
        <taxon>Bacillati</taxon>
        <taxon>Actinomycetota</taxon>
        <taxon>Actinomycetes</taxon>
        <taxon>Pseudonocardiales</taxon>
        <taxon>Pseudonocardiaceae</taxon>
        <taxon>Pseudonocardia</taxon>
    </lineage>
</organism>
<dbReference type="EMBL" id="JAAXLA010000017">
    <property type="protein sequence ID" value="NMH97986.1"/>
    <property type="molecule type" value="Genomic_DNA"/>
</dbReference>
<proteinExistence type="predicted"/>
<dbReference type="Proteomes" id="UP000820669">
    <property type="component" value="Unassembled WGS sequence"/>
</dbReference>
<keyword evidence="2" id="KW-1185">Reference proteome</keyword>
<evidence type="ECO:0000313" key="2">
    <source>
        <dbReference type="Proteomes" id="UP000820669"/>
    </source>
</evidence>
<evidence type="ECO:0000313" key="1">
    <source>
        <dbReference type="EMBL" id="NMH97986.1"/>
    </source>
</evidence>
<name>A0ABX1S8U4_9PSEU</name>
<accession>A0ABX1S8U4</accession>
<gene>
    <name evidence="1" type="ORF">HF526_11780</name>
</gene>
<comment type="caution">
    <text evidence="1">The sequence shown here is derived from an EMBL/GenBank/DDBJ whole genome shotgun (WGS) entry which is preliminary data.</text>
</comment>
<evidence type="ECO:0008006" key="3">
    <source>
        <dbReference type="Google" id="ProtNLM"/>
    </source>
</evidence>
<sequence>MADTLYLGLADVALLARVRRAPVTMWRRRYASTATPFPQPVATRGAQQLFDGDEVVTWLETTGRGNNPAAREDLAGFAVLADTDLDDPVIFAGLTALLCLSRYTDGLSTVHDDLLDEADEADPDDEFLTAELEALGERLVPLARYCSLRIDAAYHAGAAFEGLMARRRRRARDGYTRTALSAPAVRLVAALVNAIGTDAGINAPLIVDPTGGGGDLLVELARDEGRTVSVALPPGDAPERRLTRRRLRVRGIDYRTLEIDGDGGVVVPEDGVVVLQLPGADDPDAEAAELLQTAEEVLLGNPADRRMVIVGRASTLTEGLPRSARRVRDDIVRTHRLRGIARLPAGLAPFEPRARVALWCVGPAPTMAPGGVPPRTMVVNLSDTELDDIVTADLVTDLVAGMQDVRGQRAHLPRFGRLVGSVELITRLGGLVDAVPTPQRTEPAVEVLARISELRAELAERLAPAAMPGVVARSAPPGTRHTLDDALRSGMLRLLPGHRLDRDLFDAEASVRVLGPPELLGTSPPRSVDRLLLAARHEVARFTEPGDVVFCTAPRPAAVVDVEGGAVVVHPARVLRSKSSELPPRVVAAAISAQPADARAWGSWTVGSIPADQADSLRVVLDELDSHRAALKRRLDAVDTLASTLTDGTASGILDLSQHD</sequence>